<keyword evidence="7" id="KW-1185">Reference proteome</keyword>
<keyword evidence="3 5" id="KW-0520">NAD</keyword>
<reference evidence="7" key="1">
    <citation type="journal article" date="2019" name="Int. J. Syst. Evol. Microbiol.">
        <title>The Global Catalogue of Microorganisms (GCM) 10K type strain sequencing project: providing services to taxonomists for standard genome sequencing and annotation.</title>
        <authorList>
            <consortium name="The Broad Institute Genomics Platform"/>
            <consortium name="The Broad Institute Genome Sequencing Center for Infectious Disease"/>
            <person name="Wu L."/>
            <person name="Ma J."/>
        </authorList>
    </citation>
    <scope>NUCLEOTIDE SEQUENCE [LARGE SCALE GENOMIC DNA]</scope>
    <source>
        <strain evidence="7">JCM 16702</strain>
    </source>
</reference>
<dbReference type="PANTHER" id="PTHR12684:SF2">
    <property type="entry name" value="TRNA 2'-PHOSPHOTRANSFERASE 1"/>
    <property type="match status" value="1"/>
</dbReference>
<evidence type="ECO:0000256" key="5">
    <source>
        <dbReference type="HAMAP-Rule" id="MF_00299"/>
    </source>
</evidence>
<dbReference type="Proteomes" id="UP001500683">
    <property type="component" value="Unassembled WGS sequence"/>
</dbReference>
<dbReference type="PANTHER" id="PTHR12684">
    <property type="entry name" value="PUTATIVE PHOSPHOTRANSFERASE"/>
    <property type="match status" value="1"/>
</dbReference>
<dbReference type="SUPFAM" id="SSF56399">
    <property type="entry name" value="ADP-ribosylation"/>
    <property type="match status" value="1"/>
</dbReference>
<evidence type="ECO:0000256" key="2">
    <source>
        <dbReference type="ARBA" id="ARBA00022679"/>
    </source>
</evidence>
<dbReference type="InterPro" id="IPR042081">
    <property type="entry name" value="RNA_2'-PTrans_C"/>
</dbReference>
<evidence type="ECO:0000256" key="3">
    <source>
        <dbReference type="ARBA" id="ARBA00023027"/>
    </source>
</evidence>
<organism evidence="6 7">
    <name type="scientific">Actinomadura miaoliensis</name>
    <dbReference type="NCBI Taxonomy" id="430685"/>
    <lineage>
        <taxon>Bacteria</taxon>
        <taxon>Bacillati</taxon>
        <taxon>Actinomycetota</taxon>
        <taxon>Actinomycetes</taxon>
        <taxon>Streptosporangiales</taxon>
        <taxon>Thermomonosporaceae</taxon>
        <taxon>Actinomadura</taxon>
    </lineage>
</organism>
<evidence type="ECO:0000313" key="6">
    <source>
        <dbReference type="EMBL" id="GAA4079409.1"/>
    </source>
</evidence>
<keyword evidence="2 5" id="KW-0808">Transferase</keyword>
<dbReference type="InterPro" id="IPR002745">
    <property type="entry name" value="Ptrans_KptA/Tpt1"/>
</dbReference>
<gene>
    <name evidence="5" type="primary">kptA</name>
    <name evidence="6" type="ORF">GCM10022214_42200</name>
</gene>
<sequence length="185" mass="21173">MTLVDERRTVRISKYLARHLRHRPQDIGITLDPHGWVDVDELLSAAARHGFPFSRDELDHVVAANDKRRYALDATGRRIRANQGHSVDVDLDLPVTPPPPYLYHGTTSRFVAAIRRDGLRRMNRHAVHLSPDRETAERVGSRRGRPVVLTVDSGRMAADGHEFRVTPNDVWLVESVPPRYLHFRD</sequence>
<evidence type="ECO:0000313" key="7">
    <source>
        <dbReference type="Proteomes" id="UP001500683"/>
    </source>
</evidence>
<comment type="function">
    <text evidence="4 5">Removes the 2'-phosphate from RNA via an intermediate in which the phosphate is ADP-ribosylated by NAD followed by a presumed transesterification to release the RNA and generate ADP-ribose 1''-2''-cyclic phosphate (APPR&gt;P). May function as an ADP-ribosylase.</text>
</comment>
<proteinExistence type="inferred from homology"/>
<comment type="caution">
    <text evidence="6">The sequence shown here is derived from an EMBL/GenBank/DDBJ whole genome shotgun (WGS) entry which is preliminary data.</text>
</comment>
<dbReference type="EC" id="2.7.1.-" evidence="5"/>
<dbReference type="InterPro" id="IPR022928">
    <property type="entry name" value="RNA_2'-PTrans_KptA"/>
</dbReference>
<evidence type="ECO:0000256" key="4">
    <source>
        <dbReference type="ARBA" id="ARBA00025212"/>
    </source>
</evidence>
<accession>A0ABP7W215</accession>
<dbReference type="NCBIfam" id="NF002014">
    <property type="entry name" value="PRK00819.1-4"/>
    <property type="match status" value="1"/>
</dbReference>
<dbReference type="Gene3D" id="1.10.10.970">
    <property type="entry name" value="RNA 2'-phosphotransferase, Tpt1/KptA family, N-terminal domain"/>
    <property type="match status" value="1"/>
</dbReference>
<dbReference type="HAMAP" id="MF_00299">
    <property type="entry name" value="KptA"/>
    <property type="match status" value="1"/>
</dbReference>
<comment type="similarity">
    <text evidence="1 5">Belongs to the KptA/TPT1 family.</text>
</comment>
<evidence type="ECO:0000256" key="1">
    <source>
        <dbReference type="ARBA" id="ARBA00009836"/>
    </source>
</evidence>
<protein>
    <recommendedName>
        <fullName evidence="5">Probable RNA 2'-phosphotransferase</fullName>
        <ecNumber evidence="5">2.7.1.-</ecNumber>
    </recommendedName>
</protein>
<name>A0ABP7W215_9ACTN</name>
<dbReference type="EMBL" id="BAAAZG010000026">
    <property type="protein sequence ID" value="GAA4079409.1"/>
    <property type="molecule type" value="Genomic_DNA"/>
</dbReference>
<dbReference type="Pfam" id="PF01885">
    <property type="entry name" value="PTS_2-RNA"/>
    <property type="match status" value="1"/>
</dbReference>
<dbReference type="InterPro" id="IPR042080">
    <property type="entry name" value="RNA_2'-PTrans_N"/>
</dbReference>
<dbReference type="Gene3D" id="3.20.170.30">
    <property type="match status" value="1"/>
</dbReference>